<gene>
    <name evidence="6" type="primary">yxlF_3</name>
    <name evidence="6" type="ORF">CA13_40970</name>
</gene>
<proteinExistence type="inferred from homology"/>
<keyword evidence="4 6" id="KW-0067">ATP-binding</keyword>
<dbReference type="Pfam" id="PF00005">
    <property type="entry name" value="ABC_tran"/>
    <property type="match status" value="1"/>
</dbReference>
<comment type="caution">
    <text evidence="6">The sequence shown here is derived from an EMBL/GenBank/DDBJ whole genome shotgun (WGS) entry which is preliminary data.</text>
</comment>
<evidence type="ECO:0000313" key="6">
    <source>
        <dbReference type="EMBL" id="TWT82634.1"/>
    </source>
</evidence>
<feature type="domain" description="ABC transporter" evidence="5">
    <location>
        <begin position="8"/>
        <end position="238"/>
    </location>
</feature>
<dbReference type="GO" id="GO:0016887">
    <property type="term" value="F:ATP hydrolysis activity"/>
    <property type="evidence" value="ECO:0007669"/>
    <property type="project" value="InterPro"/>
</dbReference>
<dbReference type="SUPFAM" id="SSF52540">
    <property type="entry name" value="P-loop containing nucleoside triphosphate hydrolases"/>
    <property type="match status" value="1"/>
</dbReference>
<name>A0A5C5Z5V5_9BACT</name>
<dbReference type="InterPro" id="IPR027417">
    <property type="entry name" value="P-loop_NTPase"/>
</dbReference>
<evidence type="ECO:0000256" key="3">
    <source>
        <dbReference type="ARBA" id="ARBA00022741"/>
    </source>
</evidence>
<dbReference type="Gene3D" id="3.40.50.300">
    <property type="entry name" value="P-loop containing nucleotide triphosphate hydrolases"/>
    <property type="match status" value="1"/>
</dbReference>
<dbReference type="OrthoDB" id="9804819at2"/>
<keyword evidence="7" id="KW-1185">Reference proteome</keyword>
<dbReference type="EC" id="3.6.3.-" evidence="6"/>
<evidence type="ECO:0000256" key="4">
    <source>
        <dbReference type="ARBA" id="ARBA00022840"/>
    </source>
</evidence>
<keyword evidence="2" id="KW-0813">Transport</keyword>
<keyword evidence="3" id="KW-0547">Nucleotide-binding</keyword>
<dbReference type="PANTHER" id="PTHR43335:SF2">
    <property type="entry name" value="ABC TRANSPORTER, ATP-BINDING PROTEIN"/>
    <property type="match status" value="1"/>
</dbReference>
<dbReference type="Proteomes" id="UP000315010">
    <property type="component" value="Unassembled WGS sequence"/>
</dbReference>
<dbReference type="AlphaFoldDB" id="A0A5C5Z5V5"/>
<dbReference type="SMART" id="SM00382">
    <property type="entry name" value="AAA"/>
    <property type="match status" value="1"/>
</dbReference>
<dbReference type="PROSITE" id="PS50893">
    <property type="entry name" value="ABC_TRANSPORTER_2"/>
    <property type="match status" value="1"/>
</dbReference>
<keyword evidence="6" id="KW-0378">Hydrolase</keyword>
<dbReference type="InterPro" id="IPR003593">
    <property type="entry name" value="AAA+_ATPase"/>
</dbReference>
<accession>A0A5C5Z5V5</accession>
<dbReference type="EMBL" id="SJPJ01000001">
    <property type="protein sequence ID" value="TWT82634.1"/>
    <property type="molecule type" value="Genomic_DNA"/>
</dbReference>
<dbReference type="InterPro" id="IPR003439">
    <property type="entry name" value="ABC_transporter-like_ATP-bd"/>
</dbReference>
<sequence length="330" mass="35951">MGSSDAIIEIESVSKRYGAIDALRDVSLQIPPGVTGLLGPNGSGKSTLIKALLGLLHVQSGQGRVLDYDWPRDARMIRDHVGYLPEDDCYVAGMAGIESVALMARLSGLSGREGLRRSHEMMDYCGFGEERYRDVESYSTGMRQKLKFSQALVHDPSLLILDEPTTGLDPDQRIAMLRRIRNLATEHGKSVILSTHILPDVRSVCDHVVILVDGTVRVVDTLDNLSRPIEPTILVSIVGDATLFAEQLTRAGYTVNPDPETNGLRVEGIQAHQADQLWRLAAETNTSIRRLEPALNSLDQIFMDVASGKSMAKSDITPNAISRGAGHANS</sequence>
<evidence type="ECO:0000313" key="7">
    <source>
        <dbReference type="Proteomes" id="UP000315010"/>
    </source>
</evidence>
<dbReference type="RefSeq" id="WP_146399248.1">
    <property type="nucleotide sequence ID" value="NZ_SJPJ01000001.1"/>
</dbReference>
<evidence type="ECO:0000256" key="2">
    <source>
        <dbReference type="ARBA" id="ARBA00022448"/>
    </source>
</evidence>
<dbReference type="PANTHER" id="PTHR43335">
    <property type="entry name" value="ABC TRANSPORTER, ATP-BINDING PROTEIN"/>
    <property type="match status" value="1"/>
</dbReference>
<evidence type="ECO:0000256" key="1">
    <source>
        <dbReference type="ARBA" id="ARBA00005417"/>
    </source>
</evidence>
<protein>
    <submittedName>
        <fullName evidence="6">Putative ABC transporter ATP-binding protein YxlF</fullName>
        <ecNumber evidence="6">3.6.3.-</ecNumber>
    </submittedName>
</protein>
<reference evidence="6 7" key="1">
    <citation type="submission" date="2019-02" db="EMBL/GenBank/DDBJ databases">
        <title>Deep-cultivation of Planctomycetes and their phenomic and genomic characterization uncovers novel biology.</title>
        <authorList>
            <person name="Wiegand S."/>
            <person name="Jogler M."/>
            <person name="Boedeker C."/>
            <person name="Pinto D."/>
            <person name="Vollmers J."/>
            <person name="Rivas-Marin E."/>
            <person name="Kohn T."/>
            <person name="Peeters S.H."/>
            <person name="Heuer A."/>
            <person name="Rast P."/>
            <person name="Oberbeckmann S."/>
            <person name="Bunk B."/>
            <person name="Jeske O."/>
            <person name="Meyerdierks A."/>
            <person name="Storesund J.E."/>
            <person name="Kallscheuer N."/>
            <person name="Luecker S."/>
            <person name="Lage O.M."/>
            <person name="Pohl T."/>
            <person name="Merkel B.J."/>
            <person name="Hornburger P."/>
            <person name="Mueller R.-W."/>
            <person name="Bruemmer F."/>
            <person name="Labrenz M."/>
            <person name="Spormann A.M."/>
            <person name="Op Den Camp H."/>
            <person name="Overmann J."/>
            <person name="Amann R."/>
            <person name="Jetten M.S.M."/>
            <person name="Mascher T."/>
            <person name="Medema M.H."/>
            <person name="Devos D.P."/>
            <person name="Kaster A.-K."/>
            <person name="Ovreas L."/>
            <person name="Rohde M."/>
            <person name="Galperin M.Y."/>
            <person name="Jogler C."/>
        </authorList>
    </citation>
    <scope>NUCLEOTIDE SEQUENCE [LARGE SCALE GENOMIC DNA]</scope>
    <source>
        <strain evidence="6 7">CA13</strain>
    </source>
</reference>
<evidence type="ECO:0000259" key="5">
    <source>
        <dbReference type="PROSITE" id="PS50893"/>
    </source>
</evidence>
<organism evidence="6 7">
    <name type="scientific">Novipirellula herctigrandis</name>
    <dbReference type="NCBI Taxonomy" id="2527986"/>
    <lineage>
        <taxon>Bacteria</taxon>
        <taxon>Pseudomonadati</taxon>
        <taxon>Planctomycetota</taxon>
        <taxon>Planctomycetia</taxon>
        <taxon>Pirellulales</taxon>
        <taxon>Pirellulaceae</taxon>
        <taxon>Novipirellula</taxon>
    </lineage>
</organism>
<comment type="similarity">
    <text evidence="1">Belongs to the ABC transporter superfamily.</text>
</comment>
<dbReference type="GO" id="GO:0005524">
    <property type="term" value="F:ATP binding"/>
    <property type="evidence" value="ECO:0007669"/>
    <property type="project" value="UniProtKB-KW"/>
</dbReference>